<dbReference type="SMART" id="SM00352">
    <property type="entry name" value="POU"/>
    <property type="match status" value="1"/>
</dbReference>
<keyword evidence="4 5" id="KW-0539">Nucleus</keyword>
<evidence type="ECO:0000313" key="10">
    <source>
        <dbReference type="EMBL" id="OON13421.1"/>
    </source>
</evidence>
<dbReference type="Pfam" id="PF00157">
    <property type="entry name" value="Pou"/>
    <property type="match status" value="1"/>
</dbReference>
<protein>
    <submittedName>
        <fullName evidence="10">Pou domain-to homeobox domain protein</fullName>
    </submittedName>
</protein>
<feature type="DNA-binding region" description="Homeobox" evidence="5">
    <location>
        <begin position="465"/>
        <end position="524"/>
    </location>
</feature>
<dbReference type="InterPro" id="IPR050255">
    <property type="entry name" value="POU_domain_TF"/>
</dbReference>
<reference evidence="10 11" key="1">
    <citation type="submission" date="2015-03" db="EMBL/GenBank/DDBJ databases">
        <title>Draft genome of the nematode, Opisthorchis viverrini.</title>
        <authorList>
            <person name="Mitreva M."/>
        </authorList>
    </citation>
    <scope>NUCLEOTIDE SEQUENCE [LARGE SCALE GENOMIC DNA]</scope>
    <source>
        <strain evidence="10">Khon Kaen</strain>
    </source>
</reference>
<evidence type="ECO:0000256" key="3">
    <source>
        <dbReference type="ARBA" id="ARBA00023155"/>
    </source>
</evidence>
<feature type="domain" description="POU-specific" evidence="9">
    <location>
        <begin position="370"/>
        <end position="444"/>
    </location>
</feature>
<dbReference type="AlphaFoldDB" id="A0A1S8WG39"/>
<sequence length="576" mass="65430">HRLTLLIRAAACRTLSDLESDIRNETEKWILKRDYGEDDTKYLSAKTRVMYRCEIMKILEVCNIRQLVTIRSTARGQAHDLLVRTHRISLGNDETPHVMNEMLHPISRILETDPTTNSSSTGQARSPQNGSIQCDFLNEAHRRLADSSGSCGNTSGEIPRTIDNNLAPNNGSSAYHSIDHLLGGVTIPHPEDWLRYFRWCLEQTMVNADQNKSDLTWPTGVKSRDLACSPTPSAALQCQNKFQSSGVQNQFVGVECEKNNMGPALYQRRAEYITNPFQDRFLQQSGMQNQVPTLPHHLQVASLLVQRQPSPSTVYQVHNLQDSSISPTRRLPTPLYLTKTAGDESMAPSQCSYPKSVRLKSLLKSEEFTQDNKELNEICEFARYFKLRRLTLGLTQTQVGSALNAKEGPAYSQSAICRFEKLDVTAKSARRMKPVLERWLAETEAQRNNGNKYYDLQLSAQSSRKRKRRTCFSPQALCYLVDQLRKNPYPSKSEMSELSQKLTYDREVIRVWFCNRRQALKSEGNSFSSSSSEPSQHHRFDGMTIPMDSESFVGEQVQSCINPENNFATQWPTVTE</sequence>
<evidence type="ECO:0000256" key="1">
    <source>
        <dbReference type="ARBA" id="ARBA00004123"/>
    </source>
</evidence>
<feature type="domain" description="Homeobox" evidence="8">
    <location>
        <begin position="463"/>
        <end position="523"/>
    </location>
</feature>
<comment type="subcellular location">
    <subcellularLocation>
        <location evidence="1 5 6">Nucleus</location>
    </subcellularLocation>
</comment>
<feature type="region of interest" description="Disordered" evidence="7">
    <location>
        <begin position="111"/>
        <end position="131"/>
    </location>
</feature>
<keyword evidence="3 5" id="KW-0371">Homeobox</keyword>
<evidence type="ECO:0000256" key="6">
    <source>
        <dbReference type="RuleBase" id="RU000682"/>
    </source>
</evidence>
<dbReference type="InterPro" id="IPR001356">
    <property type="entry name" value="HD"/>
</dbReference>
<dbReference type="EMBL" id="KV907417">
    <property type="protein sequence ID" value="OON13421.1"/>
    <property type="molecule type" value="Genomic_DNA"/>
</dbReference>
<name>A0A1S8WG39_OPIVI</name>
<organism evidence="10 11">
    <name type="scientific">Opisthorchis viverrini</name>
    <name type="common">Southeast Asian liver fluke</name>
    <dbReference type="NCBI Taxonomy" id="6198"/>
    <lineage>
        <taxon>Eukaryota</taxon>
        <taxon>Metazoa</taxon>
        <taxon>Spiralia</taxon>
        <taxon>Lophotrochozoa</taxon>
        <taxon>Platyhelminthes</taxon>
        <taxon>Trematoda</taxon>
        <taxon>Digenea</taxon>
        <taxon>Opisthorchiida</taxon>
        <taxon>Opisthorchiata</taxon>
        <taxon>Opisthorchiidae</taxon>
        <taxon>Opisthorchis</taxon>
    </lineage>
</organism>
<evidence type="ECO:0000256" key="5">
    <source>
        <dbReference type="PROSITE-ProRule" id="PRU00108"/>
    </source>
</evidence>
<evidence type="ECO:0000259" key="9">
    <source>
        <dbReference type="PROSITE" id="PS51179"/>
    </source>
</evidence>
<evidence type="ECO:0000313" key="11">
    <source>
        <dbReference type="Proteomes" id="UP000243686"/>
    </source>
</evidence>
<dbReference type="SUPFAM" id="SSF46689">
    <property type="entry name" value="Homeodomain-like"/>
    <property type="match status" value="1"/>
</dbReference>
<dbReference type="InterPro" id="IPR013847">
    <property type="entry name" value="POU"/>
</dbReference>
<dbReference type="SUPFAM" id="SSF47413">
    <property type="entry name" value="lambda repressor-like DNA-binding domains"/>
    <property type="match status" value="1"/>
</dbReference>
<dbReference type="PROSITE" id="PS00035">
    <property type="entry name" value="POU_1"/>
    <property type="match status" value="1"/>
</dbReference>
<proteinExistence type="predicted"/>
<dbReference type="InterPro" id="IPR009057">
    <property type="entry name" value="Homeodomain-like_sf"/>
</dbReference>
<dbReference type="GO" id="GO:0000978">
    <property type="term" value="F:RNA polymerase II cis-regulatory region sequence-specific DNA binding"/>
    <property type="evidence" value="ECO:0007669"/>
    <property type="project" value="TreeGrafter"/>
</dbReference>
<evidence type="ECO:0000256" key="4">
    <source>
        <dbReference type="ARBA" id="ARBA00023242"/>
    </source>
</evidence>
<gene>
    <name evidence="10" type="ORF">X801_10803</name>
</gene>
<dbReference type="GO" id="GO:0005634">
    <property type="term" value="C:nucleus"/>
    <property type="evidence" value="ECO:0007669"/>
    <property type="project" value="UniProtKB-SubCell"/>
</dbReference>
<feature type="non-terminal residue" evidence="10">
    <location>
        <position position="1"/>
    </location>
</feature>
<dbReference type="PROSITE" id="PS51179">
    <property type="entry name" value="POU_3"/>
    <property type="match status" value="1"/>
</dbReference>
<dbReference type="Gene3D" id="1.10.10.60">
    <property type="entry name" value="Homeodomain-like"/>
    <property type="match status" value="1"/>
</dbReference>
<dbReference type="InterPro" id="IPR000327">
    <property type="entry name" value="POU_dom"/>
</dbReference>
<dbReference type="InterPro" id="IPR010982">
    <property type="entry name" value="Lambda_DNA-bd_dom_sf"/>
</dbReference>
<dbReference type="GO" id="GO:0000981">
    <property type="term" value="F:DNA-binding transcription factor activity, RNA polymerase II-specific"/>
    <property type="evidence" value="ECO:0007669"/>
    <property type="project" value="TreeGrafter"/>
</dbReference>
<dbReference type="PANTHER" id="PTHR11636">
    <property type="entry name" value="POU DOMAIN"/>
    <property type="match status" value="1"/>
</dbReference>
<keyword evidence="11" id="KW-1185">Reference proteome</keyword>
<dbReference type="SMART" id="SM00389">
    <property type="entry name" value="HOX"/>
    <property type="match status" value="1"/>
</dbReference>
<evidence type="ECO:0000256" key="2">
    <source>
        <dbReference type="ARBA" id="ARBA00023125"/>
    </source>
</evidence>
<dbReference type="Gene3D" id="1.10.260.40">
    <property type="entry name" value="lambda repressor-like DNA-binding domains"/>
    <property type="match status" value="1"/>
</dbReference>
<dbReference type="PANTHER" id="PTHR11636:SF5">
    <property type="entry name" value="POU DOMAIN MOTIF 3, ISOFORM F"/>
    <property type="match status" value="1"/>
</dbReference>
<feature type="compositionally biased region" description="Polar residues" evidence="7">
    <location>
        <begin position="113"/>
        <end position="131"/>
    </location>
</feature>
<dbReference type="Pfam" id="PF00046">
    <property type="entry name" value="Homeodomain"/>
    <property type="match status" value="1"/>
</dbReference>
<keyword evidence="2 5" id="KW-0238">DNA-binding</keyword>
<accession>A0A1S8WG39</accession>
<feature type="non-terminal residue" evidence="10">
    <location>
        <position position="576"/>
    </location>
</feature>
<dbReference type="CDD" id="cd00086">
    <property type="entry name" value="homeodomain"/>
    <property type="match status" value="1"/>
</dbReference>
<evidence type="ECO:0000259" key="8">
    <source>
        <dbReference type="PROSITE" id="PS50071"/>
    </source>
</evidence>
<dbReference type="Proteomes" id="UP000243686">
    <property type="component" value="Unassembled WGS sequence"/>
</dbReference>
<evidence type="ECO:0000256" key="7">
    <source>
        <dbReference type="SAM" id="MobiDB-lite"/>
    </source>
</evidence>
<dbReference type="PRINTS" id="PR00028">
    <property type="entry name" value="POUDOMAIN"/>
</dbReference>
<dbReference type="PROSITE" id="PS50071">
    <property type="entry name" value="HOMEOBOX_2"/>
    <property type="match status" value="1"/>
</dbReference>